<reference evidence="1" key="1">
    <citation type="submission" date="2022-11" db="EMBL/GenBank/DDBJ databases">
        <title>Parathalassolutuus dongxingensis gen. nov., sp. nov., a novel member of family Oceanospirillaceae isolated from a coastal shrimp pond in Guangxi, China.</title>
        <authorList>
            <person name="Chen H."/>
        </authorList>
    </citation>
    <scope>NUCLEOTIDE SEQUENCE</scope>
    <source>
        <strain evidence="1">G-43</strain>
    </source>
</reference>
<protein>
    <recommendedName>
        <fullName evidence="3">Roadblock/LAMTOR2 domain-containing protein</fullName>
    </recommendedName>
</protein>
<evidence type="ECO:0000313" key="1">
    <source>
        <dbReference type="EMBL" id="MCY0966660.1"/>
    </source>
</evidence>
<keyword evidence="2" id="KW-1185">Reference proteome</keyword>
<comment type="caution">
    <text evidence="1">The sequence shown here is derived from an EMBL/GenBank/DDBJ whole genome shotgun (WGS) entry which is preliminary data.</text>
</comment>
<dbReference type="SUPFAM" id="SSF103196">
    <property type="entry name" value="Roadblock/LC7 domain"/>
    <property type="match status" value="1"/>
</dbReference>
<proteinExistence type="predicted"/>
<dbReference type="RefSeq" id="WP_283174861.1">
    <property type="nucleotide sequence ID" value="NZ_JAPNOA010000056.1"/>
</dbReference>
<dbReference type="AlphaFoldDB" id="A0A9X3EG87"/>
<evidence type="ECO:0000313" key="2">
    <source>
        <dbReference type="Proteomes" id="UP001150830"/>
    </source>
</evidence>
<sequence length="130" mass="14232">MPLFEQHENTLSALFKDCTSRYEQIELICLATTDGFPVQVYSKPGLDVEADTISAASGTLFSVSNAISQQILKHPFRVSFIESEGANVAFVTIYGKDADFVLCMSASEELSIAHLRITINRLATEIAKLA</sequence>
<organism evidence="1 2">
    <name type="scientific">Parathalassolituus penaei</name>
    <dbReference type="NCBI Taxonomy" id="2997323"/>
    <lineage>
        <taxon>Bacteria</taxon>
        <taxon>Pseudomonadati</taxon>
        <taxon>Pseudomonadota</taxon>
        <taxon>Gammaproteobacteria</taxon>
        <taxon>Oceanospirillales</taxon>
        <taxon>Oceanospirillaceae</taxon>
        <taxon>Parathalassolituus</taxon>
    </lineage>
</organism>
<name>A0A9X3EG87_9GAMM</name>
<dbReference type="EMBL" id="JAPNOA010000056">
    <property type="protein sequence ID" value="MCY0966660.1"/>
    <property type="molecule type" value="Genomic_DNA"/>
</dbReference>
<dbReference type="Proteomes" id="UP001150830">
    <property type="component" value="Unassembled WGS sequence"/>
</dbReference>
<evidence type="ECO:0008006" key="3">
    <source>
        <dbReference type="Google" id="ProtNLM"/>
    </source>
</evidence>
<dbReference type="Gene3D" id="3.30.450.30">
    <property type="entry name" value="Dynein light chain 2a, cytoplasmic"/>
    <property type="match status" value="1"/>
</dbReference>
<accession>A0A9X3EG87</accession>
<gene>
    <name evidence="1" type="ORF">OUO13_15840</name>
</gene>